<dbReference type="InterPro" id="IPR036691">
    <property type="entry name" value="Endo/exonu/phosph_ase_sf"/>
</dbReference>
<dbReference type="PANTHER" id="PTHR14859:SF15">
    <property type="entry name" value="ENDONUCLEASE_EXONUCLEASE_PHOSPHATASE DOMAIN-CONTAINING PROTEIN"/>
    <property type="match status" value="1"/>
</dbReference>
<keyword evidence="3" id="KW-1185">Reference proteome</keyword>
<accession>A0A517P5X3</accession>
<dbReference type="EMBL" id="CP036265">
    <property type="protein sequence ID" value="QDT14762.1"/>
    <property type="molecule type" value="Genomic_DNA"/>
</dbReference>
<evidence type="ECO:0000313" key="2">
    <source>
        <dbReference type="EMBL" id="QDT14762.1"/>
    </source>
</evidence>
<proteinExistence type="predicted"/>
<dbReference type="PANTHER" id="PTHR14859">
    <property type="entry name" value="CALCOFLUOR WHITE HYPERSENSITIVE PROTEIN PRECURSOR"/>
    <property type="match status" value="1"/>
</dbReference>
<dbReference type="Proteomes" id="UP000318741">
    <property type="component" value="Chromosome"/>
</dbReference>
<sequence length="265" mass="28325">MASLLPAFCLLGMLASGSPEPHDGGREIRVLTYNIHHGEGADGRIDLERIAGVILATEADVVLLQEVDVKTQRADGVDQAKELARLTRMHSAFGANLPYSGGQYGNAILSRHPILRSENHALPAGGSEPRGVLVAQVNVPGCGVCRVLSTHWDHRSAENRLASANALRTLVEEWTEPAILGGDLNATRDAEPLKTFTKSWTLLGDEAPTSPAADPTRQIDFIAYCSSCSSRPITLTKSGAIEEKVASDHRPFVAVFRIGASASED</sequence>
<protein>
    <recommendedName>
        <fullName evidence="1">Endonuclease/exonuclease/phosphatase domain-containing protein</fullName>
    </recommendedName>
</protein>
<organism evidence="2 3">
    <name type="scientific">Alienimonas californiensis</name>
    <dbReference type="NCBI Taxonomy" id="2527989"/>
    <lineage>
        <taxon>Bacteria</taxon>
        <taxon>Pseudomonadati</taxon>
        <taxon>Planctomycetota</taxon>
        <taxon>Planctomycetia</taxon>
        <taxon>Planctomycetales</taxon>
        <taxon>Planctomycetaceae</taxon>
        <taxon>Alienimonas</taxon>
    </lineage>
</organism>
<dbReference type="SUPFAM" id="SSF56219">
    <property type="entry name" value="DNase I-like"/>
    <property type="match status" value="1"/>
</dbReference>
<dbReference type="AlphaFoldDB" id="A0A517P5X3"/>
<name>A0A517P5X3_9PLAN</name>
<dbReference type="GO" id="GO:0006506">
    <property type="term" value="P:GPI anchor biosynthetic process"/>
    <property type="evidence" value="ECO:0007669"/>
    <property type="project" value="TreeGrafter"/>
</dbReference>
<feature type="domain" description="Endonuclease/exonuclease/phosphatase" evidence="1">
    <location>
        <begin position="31"/>
        <end position="249"/>
    </location>
</feature>
<evidence type="ECO:0000313" key="3">
    <source>
        <dbReference type="Proteomes" id="UP000318741"/>
    </source>
</evidence>
<dbReference type="GO" id="GO:0016020">
    <property type="term" value="C:membrane"/>
    <property type="evidence" value="ECO:0007669"/>
    <property type="project" value="GOC"/>
</dbReference>
<evidence type="ECO:0000259" key="1">
    <source>
        <dbReference type="Pfam" id="PF03372"/>
    </source>
</evidence>
<dbReference type="InterPro" id="IPR005135">
    <property type="entry name" value="Endo/exonuclease/phosphatase"/>
</dbReference>
<dbReference type="GO" id="GO:0003824">
    <property type="term" value="F:catalytic activity"/>
    <property type="evidence" value="ECO:0007669"/>
    <property type="project" value="InterPro"/>
</dbReference>
<gene>
    <name evidence="2" type="ORF">CA12_08410</name>
</gene>
<dbReference type="KEGG" id="acaf:CA12_08410"/>
<reference evidence="2 3" key="1">
    <citation type="submission" date="2019-02" db="EMBL/GenBank/DDBJ databases">
        <title>Deep-cultivation of Planctomycetes and their phenomic and genomic characterization uncovers novel biology.</title>
        <authorList>
            <person name="Wiegand S."/>
            <person name="Jogler M."/>
            <person name="Boedeker C."/>
            <person name="Pinto D."/>
            <person name="Vollmers J."/>
            <person name="Rivas-Marin E."/>
            <person name="Kohn T."/>
            <person name="Peeters S.H."/>
            <person name="Heuer A."/>
            <person name="Rast P."/>
            <person name="Oberbeckmann S."/>
            <person name="Bunk B."/>
            <person name="Jeske O."/>
            <person name="Meyerdierks A."/>
            <person name="Storesund J.E."/>
            <person name="Kallscheuer N."/>
            <person name="Luecker S."/>
            <person name="Lage O.M."/>
            <person name="Pohl T."/>
            <person name="Merkel B.J."/>
            <person name="Hornburger P."/>
            <person name="Mueller R.-W."/>
            <person name="Bruemmer F."/>
            <person name="Labrenz M."/>
            <person name="Spormann A.M."/>
            <person name="Op den Camp H."/>
            <person name="Overmann J."/>
            <person name="Amann R."/>
            <person name="Jetten M.S.M."/>
            <person name="Mascher T."/>
            <person name="Medema M.H."/>
            <person name="Devos D.P."/>
            <person name="Kaster A.-K."/>
            <person name="Ovreas L."/>
            <person name="Rohde M."/>
            <person name="Galperin M.Y."/>
            <person name="Jogler C."/>
        </authorList>
    </citation>
    <scope>NUCLEOTIDE SEQUENCE [LARGE SCALE GENOMIC DNA]</scope>
    <source>
        <strain evidence="2 3">CA12</strain>
    </source>
</reference>
<dbReference type="Pfam" id="PF03372">
    <property type="entry name" value="Exo_endo_phos"/>
    <property type="match status" value="1"/>
</dbReference>
<dbReference type="InterPro" id="IPR051916">
    <property type="entry name" value="GPI-anchor_lipid_remodeler"/>
</dbReference>
<dbReference type="Gene3D" id="3.60.10.10">
    <property type="entry name" value="Endonuclease/exonuclease/phosphatase"/>
    <property type="match status" value="1"/>
</dbReference>